<dbReference type="Pfam" id="PF16925">
    <property type="entry name" value="TetR_C_13"/>
    <property type="match status" value="1"/>
</dbReference>
<name>A0A1Q8ZRA1_9HYPH</name>
<dbReference type="RefSeq" id="WP_075640097.1">
    <property type="nucleotide sequence ID" value="NZ_MKIM01000027.1"/>
</dbReference>
<feature type="domain" description="HTH tetR-type" evidence="5">
    <location>
        <begin position="18"/>
        <end position="78"/>
    </location>
</feature>
<dbReference type="Pfam" id="PF00440">
    <property type="entry name" value="TetR_N"/>
    <property type="match status" value="1"/>
</dbReference>
<dbReference type="InterPro" id="IPR011075">
    <property type="entry name" value="TetR_C"/>
</dbReference>
<dbReference type="SUPFAM" id="SSF46689">
    <property type="entry name" value="Homeodomain-like"/>
    <property type="match status" value="1"/>
</dbReference>
<sequence>MTKQSVERSARSAGRPREFDMDAALDAALIVFSERGYQATSISDLTTATGLTAGSIYKAFGDKRGVFLGAFDRYWSVRNALIQRRLATLATGREKVRAILAHYAESSHGAVGRRGCLVVGGANDLSLLDAEAAAHVNKAFAANHLRLKEQIVAGQLDGSVRKDLDADTAARSLLCLSMGMRVVGKTGQTTESDMYDVADMAMKLLD</sequence>
<gene>
    <name evidence="6" type="ORF">BJF95_08750</name>
</gene>
<dbReference type="OrthoDB" id="9795242at2"/>
<protein>
    <submittedName>
        <fullName evidence="6">TetR family transcriptional regulator</fullName>
    </submittedName>
</protein>
<dbReference type="PANTHER" id="PTHR47506:SF10">
    <property type="entry name" value="TRANSCRIPTIONAL REGULATORY PROTEIN"/>
    <property type="match status" value="1"/>
</dbReference>
<dbReference type="PRINTS" id="PR00455">
    <property type="entry name" value="HTHTETR"/>
</dbReference>
<dbReference type="GO" id="GO:0003677">
    <property type="term" value="F:DNA binding"/>
    <property type="evidence" value="ECO:0007669"/>
    <property type="project" value="UniProtKB-UniRule"/>
</dbReference>
<dbReference type="Gene3D" id="1.10.10.60">
    <property type="entry name" value="Homeodomain-like"/>
    <property type="match status" value="1"/>
</dbReference>
<dbReference type="InterPro" id="IPR023772">
    <property type="entry name" value="DNA-bd_HTH_TetR-type_CS"/>
</dbReference>
<dbReference type="InterPro" id="IPR009057">
    <property type="entry name" value="Homeodomain-like_sf"/>
</dbReference>
<evidence type="ECO:0000259" key="5">
    <source>
        <dbReference type="PROSITE" id="PS50977"/>
    </source>
</evidence>
<keyword evidence="2 4" id="KW-0238">DNA-binding</keyword>
<keyword evidence="7" id="KW-1185">Reference proteome</keyword>
<comment type="caution">
    <text evidence="6">The sequence shown here is derived from an EMBL/GenBank/DDBJ whole genome shotgun (WGS) entry which is preliminary data.</text>
</comment>
<dbReference type="InterPro" id="IPR036271">
    <property type="entry name" value="Tet_transcr_reg_TetR-rel_C_sf"/>
</dbReference>
<dbReference type="InterPro" id="IPR001647">
    <property type="entry name" value="HTH_TetR"/>
</dbReference>
<proteinExistence type="predicted"/>
<dbReference type="EMBL" id="MKIM01000027">
    <property type="protein sequence ID" value="OLP44586.1"/>
    <property type="molecule type" value="Genomic_DNA"/>
</dbReference>
<evidence type="ECO:0000256" key="1">
    <source>
        <dbReference type="ARBA" id="ARBA00023015"/>
    </source>
</evidence>
<dbReference type="STRING" id="1867956.BJF95_08750"/>
<dbReference type="SUPFAM" id="SSF48498">
    <property type="entry name" value="Tetracyclin repressor-like, C-terminal domain"/>
    <property type="match status" value="1"/>
</dbReference>
<evidence type="ECO:0000313" key="7">
    <source>
        <dbReference type="Proteomes" id="UP000186894"/>
    </source>
</evidence>
<accession>A0A1Q8ZRA1</accession>
<dbReference type="Proteomes" id="UP000186894">
    <property type="component" value="Unassembled WGS sequence"/>
</dbReference>
<evidence type="ECO:0000256" key="4">
    <source>
        <dbReference type="PROSITE-ProRule" id="PRU00335"/>
    </source>
</evidence>
<dbReference type="Gene3D" id="1.10.357.10">
    <property type="entry name" value="Tetracycline Repressor, domain 2"/>
    <property type="match status" value="1"/>
</dbReference>
<dbReference type="AlphaFoldDB" id="A0A1Q8ZRA1"/>
<reference evidence="6 7" key="1">
    <citation type="submission" date="2016-09" db="EMBL/GenBank/DDBJ databases">
        <title>Rhizobium oryziradicis sp. nov., isolated from the root of rice.</title>
        <authorList>
            <person name="Zhao J."/>
            <person name="Zhang X."/>
        </authorList>
    </citation>
    <scope>NUCLEOTIDE SEQUENCE [LARGE SCALE GENOMIC DNA]</scope>
    <source>
        <strain evidence="6 7">N19</strain>
    </source>
</reference>
<evidence type="ECO:0000256" key="3">
    <source>
        <dbReference type="ARBA" id="ARBA00023163"/>
    </source>
</evidence>
<dbReference type="PROSITE" id="PS01081">
    <property type="entry name" value="HTH_TETR_1"/>
    <property type="match status" value="1"/>
</dbReference>
<evidence type="ECO:0000313" key="6">
    <source>
        <dbReference type="EMBL" id="OLP44586.1"/>
    </source>
</evidence>
<keyword evidence="1" id="KW-0805">Transcription regulation</keyword>
<evidence type="ECO:0000256" key="2">
    <source>
        <dbReference type="ARBA" id="ARBA00023125"/>
    </source>
</evidence>
<organism evidence="6 7">
    <name type="scientific">Rhizobium oryziradicis</name>
    <dbReference type="NCBI Taxonomy" id="1867956"/>
    <lineage>
        <taxon>Bacteria</taxon>
        <taxon>Pseudomonadati</taxon>
        <taxon>Pseudomonadota</taxon>
        <taxon>Alphaproteobacteria</taxon>
        <taxon>Hyphomicrobiales</taxon>
        <taxon>Rhizobiaceae</taxon>
        <taxon>Rhizobium/Agrobacterium group</taxon>
        <taxon>Rhizobium</taxon>
    </lineage>
</organism>
<keyword evidence="3" id="KW-0804">Transcription</keyword>
<dbReference type="PANTHER" id="PTHR47506">
    <property type="entry name" value="TRANSCRIPTIONAL REGULATORY PROTEIN"/>
    <property type="match status" value="1"/>
</dbReference>
<feature type="DNA-binding region" description="H-T-H motif" evidence="4">
    <location>
        <begin position="41"/>
        <end position="60"/>
    </location>
</feature>
<dbReference type="PROSITE" id="PS50977">
    <property type="entry name" value="HTH_TETR_2"/>
    <property type="match status" value="1"/>
</dbReference>